<keyword evidence="8" id="KW-1185">Reference proteome</keyword>
<feature type="transmembrane region" description="Helical" evidence="5">
    <location>
        <begin position="247"/>
        <end position="267"/>
    </location>
</feature>
<protein>
    <submittedName>
        <fullName evidence="7">HCO3-transporter family protein</fullName>
    </submittedName>
</protein>
<name>A0A0B1SLN5_OESDE</name>
<reference evidence="7 8" key="1">
    <citation type="submission" date="2014-03" db="EMBL/GenBank/DDBJ databases">
        <title>Draft genome of the hookworm Oesophagostomum dentatum.</title>
        <authorList>
            <person name="Mitreva M."/>
        </authorList>
    </citation>
    <scope>NUCLEOTIDE SEQUENCE [LARGE SCALE GENOMIC DNA]</scope>
    <source>
        <strain evidence="7 8">OD-Hann</strain>
    </source>
</reference>
<feature type="transmembrane region" description="Helical" evidence="5">
    <location>
        <begin position="273"/>
        <end position="291"/>
    </location>
</feature>
<dbReference type="Pfam" id="PF00955">
    <property type="entry name" value="HCO3_cotransp"/>
    <property type="match status" value="1"/>
</dbReference>
<dbReference type="EMBL" id="KN562348">
    <property type="protein sequence ID" value="KHJ85854.1"/>
    <property type="molecule type" value="Genomic_DNA"/>
</dbReference>
<sequence length="312" mass="35397">MIILLTTVPLAIYIKVIYKISEELGYDFFAMYACVGLFCQMFLVLYSATELCSLMKLATRSAEEMFSLFIAIAFTVESVRAVHNIFLKNYSGCDSIDSHSGNSSLINVTSAVGQENGTVLCRRDTTILYMLLMFGTLWLGLFLYNFRKTPYLTRSRREWLADYALPASVLIMSFTGSYCFADIAKDRFKLRENVPIMHLADIFSLPPSGYFVCLLLGFSLSFLFFMDQNITSAIVNNPQNNIMNVRETRLATLIAHSMILISTFYLIPYPLQLIPTSVLHGLFLYMALTSLSGNEMFERMLLLITEQHLGKL</sequence>
<evidence type="ECO:0000313" key="8">
    <source>
        <dbReference type="Proteomes" id="UP000053660"/>
    </source>
</evidence>
<comment type="subcellular location">
    <subcellularLocation>
        <location evidence="1">Membrane</location>
        <topology evidence="1">Multi-pass membrane protein</topology>
    </subcellularLocation>
</comment>
<keyword evidence="2 5" id="KW-0812">Transmembrane</keyword>
<dbReference type="GO" id="GO:0016323">
    <property type="term" value="C:basolateral plasma membrane"/>
    <property type="evidence" value="ECO:0007669"/>
    <property type="project" value="TreeGrafter"/>
</dbReference>
<evidence type="ECO:0000256" key="2">
    <source>
        <dbReference type="ARBA" id="ARBA00022692"/>
    </source>
</evidence>
<accession>A0A0B1SLN5</accession>
<dbReference type="GO" id="GO:0050801">
    <property type="term" value="P:monoatomic ion homeostasis"/>
    <property type="evidence" value="ECO:0007669"/>
    <property type="project" value="TreeGrafter"/>
</dbReference>
<dbReference type="GO" id="GO:0005452">
    <property type="term" value="F:solute:inorganic anion antiporter activity"/>
    <property type="evidence" value="ECO:0007669"/>
    <property type="project" value="InterPro"/>
</dbReference>
<dbReference type="InterPro" id="IPR011531">
    <property type="entry name" value="HCO3_transpt-like_TM_dom"/>
</dbReference>
<gene>
    <name evidence="7" type="ORF">OESDEN_14410</name>
</gene>
<proteinExistence type="predicted"/>
<feature type="transmembrane region" description="Helical" evidence="5">
    <location>
        <begin position="126"/>
        <end position="144"/>
    </location>
</feature>
<feature type="transmembrane region" description="Helical" evidence="5">
    <location>
        <begin position="66"/>
        <end position="86"/>
    </location>
</feature>
<organism evidence="7 8">
    <name type="scientific">Oesophagostomum dentatum</name>
    <name type="common">Nodular worm</name>
    <dbReference type="NCBI Taxonomy" id="61180"/>
    <lineage>
        <taxon>Eukaryota</taxon>
        <taxon>Metazoa</taxon>
        <taxon>Ecdysozoa</taxon>
        <taxon>Nematoda</taxon>
        <taxon>Chromadorea</taxon>
        <taxon>Rhabditida</taxon>
        <taxon>Rhabditina</taxon>
        <taxon>Rhabditomorpha</taxon>
        <taxon>Strongyloidea</taxon>
        <taxon>Strongylidae</taxon>
        <taxon>Oesophagostomum</taxon>
    </lineage>
</organism>
<evidence type="ECO:0000256" key="5">
    <source>
        <dbReference type="SAM" id="Phobius"/>
    </source>
</evidence>
<feature type="domain" description="Bicarbonate transporter-like transmembrane" evidence="6">
    <location>
        <begin position="2"/>
        <end position="241"/>
    </location>
</feature>
<dbReference type="PANTHER" id="PTHR11453">
    <property type="entry name" value="ANION EXCHANGE PROTEIN"/>
    <property type="match status" value="1"/>
</dbReference>
<dbReference type="AlphaFoldDB" id="A0A0B1SLN5"/>
<dbReference type="OrthoDB" id="1735926at2759"/>
<feature type="transmembrane region" description="Helical" evidence="5">
    <location>
        <begin position="164"/>
        <end position="184"/>
    </location>
</feature>
<evidence type="ECO:0000259" key="6">
    <source>
        <dbReference type="Pfam" id="PF00955"/>
    </source>
</evidence>
<dbReference type="GO" id="GO:0006820">
    <property type="term" value="P:monoatomic anion transport"/>
    <property type="evidence" value="ECO:0007669"/>
    <property type="project" value="InterPro"/>
</dbReference>
<dbReference type="PANTHER" id="PTHR11453:SF127">
    <property type="entry name" value="SOLUTE CARRIER FAMILY 4 MEMBER 11"/>
    <property type="match status" value="1"/>
</dbReference>
<dbReference type="InterPro" id="IPR003020">
    <property type="entry name" value="HCO3_transpt_euk"/>
</dbReference>
<feature type="transmembrane region" description="Helical" evidence="5">
    <location>
        <begin position="204"/>
        <end position="226"/>
    </location>
</feature>
<feature type="transmembrane region" description="Helical" evidence="5">
    <location>
        <begin position="29"/>
        <end position="46"/>
    </location>
</feature>
<evidence type="ECO:0000256" key="3">
    <source>
        <dbReference type="ARBA" id="ARBA00022989"/>
    </source>
</evidence>
<evidence type="ECO:0000256" key="1">
    <source>
        <dbReference type="ARBA" id="ARBA00004141"/>
    </source>
</evidence>
<keyword evidence="4 5" id="KW-0472">Membrane</keyword>
<dbReference type="Proteomes" id="UP000053660">
    <property type="component" value="Unassembled WGS sequence"/>
</dbReference>
<keyword evidence="3 5" id="KW-1133">Transmembrane helix</keyword>
<evidence type="ECO:0000313" key="7">
    <source>
        <dbReference type="EMBL" id="KHJ85854.1"/>
    </source>
</evidence>
<evidence type="ECO:0000256" key="4">
    <source>
        <dbReference type="ARBA" id="ARBA00023136"/>
    </source>
</evidence>